<keyword evidence="8" id="KW-0333">Golgi apparatus</keyword>
<keyword evidence="4" id="KW-0808">Transferase</keyword>
<keyword evidence="6" id="KW-0735">Signal-anchor</keyword>
<evidence type="ECO:0000256" key="12">
    <source>
        <dbReference type="SAM" id="MobiDB-lite"/>
    </source>
</evidence>
<dbReference type="InterPro" id="IPR001675">
    <property type="entry name" value="Glyco_trans_29"/>
</dbReference>
<evidence type="ECO:0000256" key="3">
    <source>
        <dbReference type="ARBA" id="ARBA00022676"/>
    </source>
</evidence>
<comment type="subcellular location">
    <subcellularLocation>
        <location evidence="1">Golgi apparatus membrane</location>
        <topology evidence="1">Single-pass type II membrane protein</topology>
    </subcellularLocation>
</comment>
<evidence type="ECO:0000256" key="1">
    <source>
        <dbReference type="ARBA" id="ARBA00004323"/>
    </source>
</evidence>
<evidence type="ECO:0000313" key="14">
    <source>
        <dbReference type="RefSeq" id="XP_006817398.1"/>
    </source>
</evidence>
<gene>
    <name evidence="14" type="primary">LOC102803807</name>
</gene>
<evidence type="ECO:0000256" key="9">
    <source>
        <dbReference type="ARBA" id="ARBA00023136"/>
    </source>
</evidence>
<dbReference type="InterPro" id="IPR012163">
    <property type="entry name" value="Sialyl_trans"/>
</dbReference>
<keyword evidence="9" id="KW-0472">Membrane</keyword>
<dbReference type="PIRSF" id="PIRSF005557">
    <property type="entry name" value="Sialyl_trans"/>
    <property type="match status" value="1"/>
</dbReference>
<name>A0ABM0MBK7_SACKO</name>
<accession>A0ABM0MBK7</accession>
<evidence type="ECO:0000256" key="2">
    <source>
        <dbReference type="ARBA" id="ARBA00006003"/>
    </source>
</evidence>
<evidence type="ECO:0000256" key="4">
    <source>
        <dbReference type="ARBA" id="ARBA00022679"/>
    </source>
</evidence>
<comment type="similarity">
    <text evidence="2">Belongs to the glycosyltransferase 29 family.</text>
</comment>
<protein>
    <submittedName>
        <fullName evidence="14">Alpha-2,8-sialyltransferase 8E-like</fullName>
    </submittedName>
</protein>
<evidence type="ECO:0000313" key="13">
    <source>
        <dbReference type="Proteomes" id="UP000694865"/>
    </source>
</evidence>
<feature type="region of interest" description="Disordered" evidence="12">
    <location>
        <begin position="1"/>
        <end position="24"/>
    </location>
</feature>
<evidence type="ECO:0000256" key="11">
    <source>
        <dbReference type="ARBA" id="ARBA00023180"/>
    </source>
</evidence>
<dbReference type="CDD" id="cd23963">
    <property type="entry name" value="GT29_ST8SIA"/>
    <property type="match status" value="1"/>
</dbReference>
<dbReference type="PANTHER" id="PTHR11987">
    <property type="entry name" value="ALPHA-2,8-SIALYLTRANSFERASE"/>
    <property type="match status" value="1"/>
</dbReference>
<evidence type="ECO:0000256" key="6">
    <source>
        <dbReference type="ARBA" id="ARBA00022968"/>
    </source>
</evidence>
<dbReference type="InterPro" id="IPR050943">
    <property type="entry name" value="Glycosyltr_29_Sialyltrsf"/>
</dbReference>
<evidence type="ECO:0000256" key="8">
    <source>
        <dbReference type="ARBA" id="ARBA00023034"/>
    </source>
</evidence>
<dbReference type="Pfam" id="PF00777">
    <property type="entry name" value="Glyco_transf_29"/>
    <property type="match status" value="1"/>
</dbReference>
<dbReference type="GeneID" id="102803807"/>
<keyword evidence="3" id="KW-0328">Glycosyltransferase</keyword>
<keyword evidence="10" id="KW-1015">Disulfide bond</keyword>
<dbReference type="RefSeq" id="XP_006817398.1">
    <property type="nucleotide sequence ID" value="XM_006817335.1"/>
</dbReference>
<dbReference type="Gene3D" id="3.90.1480.20">
    <property type="entry name" value="Glycosyl transferase family 29"/>
    <property type="match status" value="1"/>
</dbReference>
<reference evidence="14" key="1">
    <citation type="submission" date="2025-08" db="UniProtKB">
        <authorList>
            <consortium name="RefSeq"/>
        </authorList>
    </citation>
    <scope>IDENTIFICATION</scope>
    <source>
        <tissue evidence="14">Testes</tissue>
    </source>
</reference>
<keyword evidence="7" id="KW-1133">Transmembrane helix</keyword>
<dbReference type="Proteomes" id="UP000694865">
    <property type="component" value="Unplaced"/>
</dbReference>
<evidence type="ECO:0000256" key="10">
    <source>
        <dbReference type="ARBA" id="ARBA00023157"/>
    </source>
</evidence>
<sequence>MPRKCMRQCDDRNGSAPRKITSRQRRVQRMLAATVTKLQYWEQNKTRAEVIRNDLNQMNGSDFIFTQENSPVGRMYYNTYHRRAAKIDGSRRKLLPKVSPFSNTTLFRTCAVIGNGGVLKNSGCGKDIDSFDFVFRSNLQPIKNYSTDAGMKTNMTSLNPSVIKLRFHHLKKQEHKTDLLKALKEYEGYLLWIPNSATITTTMAFKAAKIIQEDTRLQILLVDADHCRHFGKYWQIKRIISTGMILVNIAISLCEEIHVYGFWPFRMDVRGNPLLMHYTDDLKWSSYHYVHDYSREFTLLTKLHFDGVIKLHVNQCMES</sequence>
<proteinExistence type="inferred from homology"/>
<keyword evidence="13" id="KW-1185">Reference proteome</keyword>
<keyword evidence="11" id="KW-0325">Glycoprotein</keyword>
<organism evidence="13 14">
    <name type="scientific">Saccoglossus kowalevskii</name>
    <name type="common">Acorn worm</name>
    <dbReference type="NCBI Taxonomy" id="10224"/>
    <lineage>
        <taxon>Eukaryota</taxon>
        <taxon>Metazoa</taxon>
        <taxon>Hemichordata</taxon>
        <taxon>Enteropneusta</taxon>
        <taxon>Harrimaniidae</taxon>
        <taxon>Saccoglossus</taxon>
    </lineage>
</organism>
<evidence type="ECO:0000256" key="5">
    <source>
        <dbReference type="ARBA" id="ARBA00022692"/>
    </source>
</evidence>
<dbReference type="PANTHER" id="PTHR11987:SF53">
    <property type="entry name" value="ALPHA-2,8-SIALYLTRANSFERASE 8F-LIKE"/>
    <property type="match status" value="1"/>
</dbReference>
<keyword evidence="5" id="KW-0812">Transmembrane</keyword>
<evidence type="ECO:0000256" key="7">
    <source>
        <dbReference type="ARBA" id="ARBA00022989"/>
    </source>
</evidence>
<dbReference type="InterPro" id="IPR038578">
    <property type="entry name" value="GT29-like_sf"/>
</dbReference>